<dbReference type="KEGG" id="sgbi:P3F81_10990"/>
<proteinExistence type="inferred from homology"/>
<dbReference type="RefSeq" id="WP_309320401.1">
    <property type="nucleotide sequence ID" value="NZ_CP120678.1"/>
</dbReference>
<dbReference type="InterPro" id="IPR003775">
    <property type="entry name" value="Flagellar_assembly_factor_FliW"/>
</dbReference>
<accession>A0A9Y2AF24</accession>
<keyword evidence="2 4" id="KW-1005">Bacterial flagellum biogenesis</keyword>
<keyword evidence="1 4" id="KW-0963">Cytoplasm</keyword>
<gene>
    <name evidence="4 5" type="primary">fliW</name>
    <name evidence="5" type="ORF">P3F81_10990</name>
</gene>
<dbReference type="Pfam" id="PF02623">
    <property type="entry name" value="FliW"/>
    <property type="match status" value="1"/>
</dbReference>
<keyword evidence="5" id="KW-0966">Cell projection</keyword>
<dbReference type="InterPro" id="IPR024046">
    <property type="entry name" value="Flagellar_assmbl_FliW_dom_sf"/>
</dbReference>
<dbReference type="SUPFAM" id="SSF141457">
    <property type="entry name" value="BH3618-like"/>
    <property type="match status" value="1"/>
</dbReference>
<dbReference type="HAMAP" id="MF_01185">
    <property type="entry name" value="FliW"/>
    <property type="match status" value="1"/>
</dbReference>
<keyword evidence="6" id="KW-1185">Reference proteome</keyword>
<dbReference type="GO" id="GO:0044780">
    <property type="term" value="P:bacterial-type flagellum assembly"/>
    <property type="evidence" value="ECO:0007669"/>
    <property type="project" value="UniProtKB-UniRule"/>
</dbReference>
<comment type="subunit">
    <text evidence="4">Interacts with translational regulator CsrA and flagellin(s).</text>
</comment>
<name>A0A9Y2AF24_9FIRM</name>
<evidence type="ECO:0000256" key="2">
    <source>
        <dbReference type="ARBA" id="ARBA00022795"/>
    </source>
</evidence>
<comment type="subcellular location">
    <subcellularLocation>
        <location evidence="4">Cytoplasm</location>
    </subcellularLocation>
</comment>
<reference evidence="5" key="1">
    <citation type="submission" date="2023-03" db="EMBL/GenBank/DDBJ databases">
        <title>Selenobaculum gbiensis gen. nov. sp. nov., a new bacterium isolated from the gut microbiota of IBD patient.</title>
        <authorList>
            <person name="Yeo S."/>
            <person name="Park H."/>
            <person name="Huh C.S."/>
        </authorList>
    </citation>
    <scope>NUCLEOTIDE SEQUENCE</scope>
    <source>
        <strain evidence="5">ICN-92133</strain>
    </source>
</reference>
<evidence type="ECO:0000313" key="6">
    <source>
        <dbReference type="Proteomes" id="UP001243623"/>
    </source>
</evidence>
<evidence type="ECO:0000256" key="1">
    <source>
        <dbReference type="ARBA" id="ARBA00022490"/>
    </source>
</evidence>
<dbReference type="GO" id="GO:0005737">
    <property type="term" value="C:cytoplasm"/>
    <property type="evidence" value="ECO:0007669"/>
    <property type="project" value="UniProtKB-SubCell"/>
</dbReference>
<comment type="function">
    <text evidence="4">Acts as an anti-CsrA protein, binds CsrA and prevents it from repressing translation of its target genes, one of which is flagellin. Binds to flagellin and participates in the assembly of the flagellum.</text>
</comment>
<dbReference type="EMBL" id="CP120678">
    <property type="protein sequence ID" value="WIW70405.1"/>
    <property type="molecule type" value="Genomic_DNA"/>
</dbReference>
<dbReference type="Proteomes" id="UP001243623">
    <property type="component" value="Chromosome"/>
</dbReference>
<keyword evidence="5" id="KW-0282">Flagellum</keyword>
<dbReference type="PANTHER" id="PTHR39190">
    <property type="entry name" value="FLAGELLAR ASSEMBLY FACTOR FLIW"/>
    <property type="match status" value="1"/>
</dbReference>
<dbReference type="NCBIfam" id="NF009793">
    <property type="entry name" value="PRK13285.1-1"/>
    <property type="match status" value="1"/>
</dbReference>
<organism evidence="5 6">
    <name type="scientific">Selenobaculum gibii</name>
    <dbReference type="NCBI Taxonomy" id="3054208"/>
    <lineage>
        <taxon>Bacteria</taxon>
        <taxon>Bacillati</taxon>
        <taxon>Bacillota</taxon>
        <taxon>Negativicutes</taxon>
        <taxon>Selenomonadales</taxon>
        <taxon>Selenomonadaceae</taxon>
        <taxon>Selenobaculum</taxon>
    </lineage>
</organism>
<dbReference type="GO" id="GO:0006417">
    <property type="term" value="P:regulation of translation"/>
    <property type="evidence" value="ECO:0007669"/>
    <property type="project" value="UniProtKB-KW"/>
</dbReference>
<protein>
    <recommendedName>
        <fullName evidence="4">Flagellar assembly factor FliW</fullName>
    </recommendedName>
</protein>
<keyword evidence="5" id="KW-0969">Cilium</keyword>
<sequence>MKSFTTTRFGKIEVGETDIIKFVEGIPGFPEEKEFVMIPFGENEPFVFMQSLRDPDLAFLLTDPFLFFKKYEFVLSDELLEELEIREQSDFNIYCILSIPDKKVKNTTANLAAPLIVQNHTKQAIQLILEKTTYTTRHRLFQEESAERGN</sequence>
<evidence type="ECO:0000256" key="3">
    <source>
        <dbReference type="ARBA" id="ARBA00022845"/>
    </source>
</evidence>
<dbReference type="Gene3D" id="2.30.290.10">
    <property type="entry name" value="BH3618-like"/>
    <property type="match status" value="1"/>
</dbReference>
<dbReference type="PANTHER" id="PTHR39190:SF1">
    <property type="entry name" value="FLAGELLAR ASSEMBLY FACTOR FLIW"/>
    <property type="match status" value="1"/>
</dbReference>
<keyword evidence="3 4" id="KW-0810">Translation regulation</keyword>
<dbReference type="AlphaFoldDB" id="A0A9Y2AF24"/>
<evidence type="ECO:0000256" key="4">
    <source>
        <dbReference type="HAMAP-Rule" id="MF_01185"/>
    </source>
</evidence>
<evidence type="ECO:0000313" key="5">
    <source>
        <dbReference type="EMBL" id="WIW70405.1"/>
    </source>
</evidence>
<comment type="similarity">
    <text evidence="4">Belongs to the FliW family.</text>
</comment>
<keyword evidence="4" id="KW-0143">Chaperone</keyword>